<dbReference type="GO" id="GO:0030430">
    <property type="term" value="C:host cell cytoplasm"/>
    <property type="evidence" value="ECO:0007669"/>
    <property type="project" value="InterPro"/>
</dbReference>
<dbReference type="Proteomes" id="UP000029995">
    <property type="component" value="Unassembled WGS sequence"/>
</dbReference>
<protein>
    <submittedName>
        <fullName evidence="1">Uncharacterized protein</fullName>
    </submittedName>
</protein>
<dbReference type="GO" id="GO:0046718">
    <property type="term" value="P:symbiont entry into host cell"/>
    <property type="evidence" value="ECO:0007669"/>
    <property type="project" value="InterPro"/>
</dbReference>
<gene>
    <name evidence="1" type="ORF">P409_00325</name>
</gene>
<dbReference type="OrthoDB" id="8449827at2"/>
<proteinExistence type="predicted"/>
<name>A0A0A0DBN0_9PROT</name>
<dbReference type="AlphaFoldDB" id="A0A0A0DBN0"/>
<dbReference type="RefSeq" id="WP_034830473.1">
    <property type="nucleotide sequence ID" value="NZ_JANX01000001.1"/>
</dbReference>
<accession>A0A0A0DBN0</accession>
<dbReference type="EMBL" id="JANX01000001">
    <property type="protein sequence ID" value="KGM36126.1"/>
    <property type="molecule type" value="Genomic_DNA"/>
</dbReference>
<dbReference type="Pfam" id="PF05100">
    <property type="entry name" value="Phage_tail_L"/>
    <property type="match status" value="1"/>
</dbReference>
<comment type="caution">
    <text evidence="1">The sequence shown here is derived from an EMBL/GenBank/DDBJ whole genome shotgun (WGS) entry which is preliminary data.</text>
</comment>
<dbReference type="InterPro" id="IPR006487">
    <property type="entry name" value="Phage_lambda_L"/>
</dbReference>
<dbReference type="GO" id="GO:0051536">
    <property type="term" value="F:iron-sulfur cluster binding"/>
    <property type="evidence" value="ECO:0007669"/>
    <property type="project" value="InterPro"/>
</dbReference>
<evidence type="ECO:0000313" key="2">
    <source>
        <dbReference type="Proteomes" id="UP000029995"/>
    </source>
</evidence>
<evidence type="ECO:0000313" key="1">
    <source>
        <dbReference type="EMBL" id="KGM36126.1"/>
    </source>
</evidence>
<sequence length="157" mass="17413">MTDHRVDAQKLTADGIVYLFKIELASGGTIYLKADNTVTWQGNVYEGTAIKMDGVSNSVDDGNSRPKLQFANPDGAFSPFISQGSLDRAKVTRTRVLYDDLVNNRNVSSSQSWYVSRTIALNRQYASLELRLTMDGPFFVVPARIFAPPDFPSVSIR</sequence>
<reference evidence="1 2" key="1">
    <citation type="submission" date="2014-01" db="EMBL/GenBank/DDBJ databases">
        <title>Genome sequence determination for a cystic fibrosis isolate, Inquilinus limosus.</title>
        <authorList>
            <person name="Pino M."/>
            <person name="Di Conza J."/>
            <person name="Gutkind G."/>
        </authorList>
    </citation>
    <scope>NUCLEOTIDE SEQUENCE [LARGE SCALE GENOMIC DNA]</scope>
    <source>
        <strain evidence="1 2">MP06</strain>
    </source>
</reference>
<organism evidence="1 2">
    <name type="scientific">Inquilinus limosus MP06</name>
    <dbReference type="NCBI Taxonomy" id="1398085"/>
    <lineage>
        <taxon>Bacteria</taxon>
        <taxon>Pseudomonadati</taxon>
        <taxon>Pseudomonadota</taxon>
        <taxon>Alphaproteobacteria</taxon>
        <taxon>Rhodospirillales</taxon>
        <taxon>Rhodospirillaceae</taxon>
        <taxon>Inquilinus</taxon>
    </lineage>
</organism>